<dbReference type="SUPFAM" id="SSF50729">
    <property type="entry name" value="PH domain-like"/>
    <property type="match status" value="1"/>
</dbReference>
<dbReference type="Pfam" id="PF12578">
    <property type="entry name" value="3-PAP"/>
    <property type="match status" value="1"/>
</dbReference>
<feature type="domain" description="Myotubularin phosphatase" evidence="6">
    <location>
        <begin position="167"/>
        <end position="547"/>
    </location>
</feature>
<dbReference type="InterPro" id="IPR016130">
    <property type="entry name" value="Tyr_Pase_AS"/>
</dbReference>
<dbReference type="PANTHER" id="PTHR10807:SF128">
    <property type="entry name" value="PHOSPHATIDYLINOSITOL-3,5-BISPHOSPHATE 3-PHOSPHATASE"/>
    <property type="match status" value="1"/>
</dbReference>
<proteinExistence type="inferred from homology"/>
<feature type="region of interest" description="Disordered" evidence="5">
    <location>
        <begin position="9"/>
        <end position="30"/>
    </location>
</feature>
<keyword evidence="7" id="KW-1185">Reference proteome</keyword>
<dbReference type="InterPro" id="IPR030564">
    <property type="entry name" value="Myotubularin"/>
</dbReference>
<comment type="similarity">
    <text evidence="2">Belongs to the protein-tyrosine phosphatase family. Non-receptor class myotubularin subfamily.</text>
</comment>
<dbReference type="Gene3D" id="2.30.29.30">
    <property type="entry name" value="Pleckstrin-homology domain (PH domain)/Phosphotyrosine-binding domain (PTB)"/>
    <property type="match status" value="1"/>
</dbReference>
<dbReference type="PANTHER" id="PTHR10807">
    <property type="entry name" value="MYOTUBULARIN-RELATED"/>
    <property type="match status" value="1"/>
</dbReference>
<keyword evidence="4" id="KW-0443">Lipid metabolism</keyword>
<evidence type="ECO:0000256" key="5">
    <source>
        <dbReference type="SAM" id="MobiDB-lite"/>
    </source>
</evidence>
<dbReference type="EC" id="3.1.3.95" evidence="3"/>
<evidence type="ECO:0000313" key="8">
    <source>
        <dbReference type="RefSeq" id="XP_065667293.1"/>
    </source>
</evidence>
<evidence type="ECO:0000259" key="6">
    <source>
        <dbReference type="PROSITE" id="PS51339"/>
    </source>
</evidence>
<dbReference type="SMART" id="SM00568">
    <property type="entry name" value="GRAM"/>
    <property type="match status" value="1"/>
</dbReference>
<dbReference type="InterPro" id="IPR022587">
    <property type="entry name" value="MTMR12-like_C"/>
</dbReference>
<dbReference type="Pfam" id="PF06602">
    <property type="entry name" value="Myotub-related"/>
    <property type="match status" value="1"/>
</dbReference>
<evidence type="ECO:0000256" key="4">
    <source>
        <dbReference type="ARBA" id="ARBA00023098"/>
    </source>
</evidence>
<evidence type="ECO:0000256" key="1">
    <source>
        <dbReference type="ARBA" id="ARBA00004184"/>
    </source>
</evidence>
<dbReference type="InterPro" id="IPR004182">
    <property type="entry name" value="GRAM"/>
</dbReference>
<dbReference type="SUPFAM" id="SSF52799">
    <property type="entry name" value="(Phosphotyrosine protein) phosphatases II"/>
    <property type="match status" value="1"/>
</dbReference>
<name>A0ABM4CZA6_HYDVU</name>
<comment type="subcellular location">
    <subcellularLocation>
        <location evidence="1">Endomembrane system</location>
        <topology evidence="1">Peripheral membrane protein</topology>
    </subcellularLocation>
</comment>
<dbReference type="Proteomes" id="UP001652625">
    <property type="component" value="Chromosome 12"/>
</dbReference>
<sequence>MSYENVIEAGMSNNDSADEDDKDNFDEKPGSATNGDCPLYNGEKIICTASDITYFCPYSGRIKGILYITNYKLFFQGNEENGMFNVSCPLGNISKLEKVGSSAKQKTESVYGLEMYCKDMRNLKFALKYENTPRRKLFDAIQNNAFPISNGRSFFAFEYQDEFRLNGWEVYDANREMTRLGLPTDCWRLTELNRDYRLCDTYPAVLAVPATIGDDEVQNCATFRSKSRFPVLSWLHPSNNASITRCSQPNVGVGVGGGGRRNKDDEKYIQAILEANLQCHKLFIMDARPKINAVANKAKGGGYEDNNDYPNTELVFLDIANIHVMRDSLRKLKDMVYPEVDDAHYLSNLEATRWLEHLKAVIAGAVRIADTVDRCRTSCIVHCSDGWDRTPQLTSLAMLLLDPYYRTVQGFEILIEKEWCSFGHKFSQRYGLGDKNHSDDQRSPIFVQFIDAVWQITKQFPCAFEFNEHFLITILTHLNSCLFGTFLYNSETERVKEDICNKTHSLWSFVNSQIEEYLNPLYAKLLHQHVLLPVASVRHLKLWKAYYMRWNPRMQPQESMEHINKVLFARVKQLRTMCENLQSELDARATVQVSPANETRNSETWSGTISVTSC</sequence>
<gene>
    <name evidence="8" type="primary">LOC100215007</name>
</gene>
<dbReference type="SMART" id="SM00404">
    <property type="entry name" value="PTPc_motif"/>
    <property type="match status" value="1"/>
</dbReference>
<dbReference type="InterPro" id="IPR029021">
    <property type="entry name" value="Prot-tyrosine_phosphatase-like"/>
</dbReference>
<reference evidence="8" key="1">
    <citation type="submission" date="2025-08" db="UniProtKB">
        <authorList>
            <consortium name="RefSeq"/>
        </authorList>
    </citation>
    <scope>IDENTIFICATION</scope>
</reference>
<accession>A0ABM4CZA6</accession>
<protein>
    <recommendedName>
        <fullName evidence="3">phosphatidylinositol-3,5-bisphosphate 3-phosphatase</fullName>
        <ecNumber evidence="3">3.1.3.95</ecNumber>
    </recommendedName>
</protein>
<evidence type="ECO:0000256" key="3">
    <source>
        <dbReference type="ARBA" id="ARBA00012903"/>
    </source>
</evidence>
<dbReference type="InterPro" id="IPR003595">
    <property type="entry name" value="Tyr_Pase_cat"/>
</dbReference>
<dbReference type="RefSeq" id="XP_065667293.1">
    <property type="nucleotide sequence ID" value="XM_065811221.1"/>
</dbReference>
<dbReference type="Pfam" id="PF02893">
    <property type="entry name" value="GRAM"/>
    <property type="match status" value="1"/>
</dbReference>
<dbReference type="PROSITE" id="PS00383">
    <property type="entry name" value="TYR_PHOSPHATASE_1"/>
    <property type="match status" value="1"/>
</dbReference>
<evidence type="ECO:0000313" key="7">
    <source>
        <dbReference type="Proteomes" id="UP001652625"/>
    </source>
</evidence>
<dbReference type="PROSITE" id="PS51339">
    <property type="entry name" value="PPASE_MYOTUBULARIN"/>
    <property type="match status" value="1"/>
</dbReference>
<dbReference type="InterPro" id="IPR010569">
    <property type="entry name" value="Myotubularin-like_Pase_dom"/>
</dbReference>
<dbReference type="InterPro" id="IPR011993">
    <property type="entry name" value="PH-like_dom_sf"/>
</dbReference>
<dbReference type="GeneID" id="100215007"/>
<organism evidence="7 8">
    <name type="scientific">Hydra vulgaris</name>
    <name type="common">Hydra</name>
    <name type="synonym">Hydra attenuata</name>
    <dbReference type="NCBI Taxonomy" id="6087"/>
    <lineage>
        <taxon>Eukaryota</taxon>
        <taxon>Metazoa</taxon>
        <taxon>Cnidaria</taxon>
        <taxon>Hydrozoa</taxon>
        <taxon>Hydroidolina</taxon>
        <taxon>Anthoathecata</taxon>
        <taxon>Aplanulata</taxon>
        <taxon>Hydridae</taxon>
        <taxon>Hydra</taxon>
    </lineage>
</organism>
<evidence type="ECO:0000256" key="2">
    <source>
        <dbReference type="ARBA" id="ARBA00007471"/>
    </source>
</evidence>